<organism evidence="1">
    <name type="scientific">Brassica napus</name>
    <name type="common">Rape</name>
    <dbReference type="NCBI Taxonomy" id="3708"/>
    <lineage>
        <taxon>Eukaryota</taxon>
        <taxon>Viridiplantae</taxon>
        <taxon>Streptophyta</taxon>
        <taxon>Embryophyta</taxon>
        <taxon>Tracheophyta</taxon>
        <taxon>Spermatophyta</taxon>
        <taxon>Magnoliopsida</taxon>
        <taxon>eudicotyledons</taxon>
        <taxon>Gunneridae</taxon>
        <taxon>Pentapetalae</taxon>
        <taxon>rosids</taxon>
        <taxon>malvids</taxon>
        <taxon>Brassicales</taxon>
        <taxon>Brassicaceae</taxon>
        <taxon>Brassiceae</taxon>
        <taxon>Brassica</taxon>
    </lineage>
</organism>
<gene>
    <name evidence="1" type="ORF">DARMORV10_C06P10060.1</name>
</gene>
<feature type="non-terminal residue" evidence="1">
    <location>
        <position position="54"/>
    </location>
</feature>
<proteinExistence type="predicted"/>
<dbReference type="EMBL" id="HG994370">
    <property type="protein sequence ID" value="CAF2056034.1"/>
    <property type="molecule type" value="Genomic_DNA"/>
</dbReference>
<feature type="non-terminal residue" evidence="1">
    <location>
        <position position="1"/>
    </location>
</feature>
<evidence type="ECO:0000313" key="1">
    <source>
        <dbReference type="EMBL" id="CAF2056034.1"/>
    </source>
</evidence>
<sequence length="54" mass="6622">FFFFFWWCVCGNQRLWISKRILLSSAQKNDWPIRFPSKEPEPLVAMWLVRFLEG</sequence>
<name>A0A816Q5J7_BRANA</name>
<accession>A0A816Q5J7</accession>
<dbReference type="AlphaFoldDB" id="A0A816Q5J7"/>
<protein>
    <submittedName>
        <fullName evidence="1">(rape) hypothetical protein</fullName>
    </submittedName>
</protein>
<dbReference type="Proteomes" id="UP001295469">
    <property type="component" value="Chromosome C06"/>
</dbReference>
<reference evidence="1" key="1">
    <citation type="submission" date="2021-01" db="EMBL/GenBank/DDBJ databases">
        <authorList>
            <consortium name="Genoscope - CEA"/>
            <person name="William W."/>
        </authorList>
    </citation>
    <scope>NUCLEOTIDE SEQUENCE</scope>
</reference>